<protein>
    <submittedName>
        <fullName evidence="1">Lasso peptide biosynthesis PqqD family chaperone</fullName>
    </submittedName>
</protein>
<dbReference type="Pfam" id="PF05402">
    <property type="entry name" value="PqqD"/>
    <property type="match status" value="1"/>
</dbReference>
<dbReference type="Gene3D" id="1.10.10.1150">
    <property type="entry name" value="Coenzyme PQQ synthesis protein D (PqqD)"/>
    <property type="match status" value="1"/>
</dbReference>
<dbReference type="EMBL" id="QUBQ01000001">
    <property type="protein sequence ID" value="REK75820.1"/>
    <property type="molecule type" value="Genomic_DNA"/>
</dbReference>
<dbReference type="AlphaFoldDB" id="A0A371PHV7"/>
<dbReference type="OrthoDB" id="1495225at2"/>
<comment type="caution">
    <text evidence="1">The sequence shown here is derived from an EMBL/GenBank/DDBJ whole genome shotgun (WGS) entry which is preliminary data.</text>
</comment>
<dbReference type="NCBIfam" id="NF033536">
    <property type="entry name" value="lasso_PqqD_Bac"/>
    <property type="match status" value="1"/>
</dbReference>
<name>A0A371PHV7_9BACL</name>
<dbReference type="InterPro" id="IPR008792">
    <property type="entry name" value="PQQD"/>
</dbReference>
<dbReference type="InterPro" id="IPR041881">
    <property type="entry name" value="PqqD_sf"/>
</dbReference>
<accession>A0A371PHV7</accession>
<keyword evidence="2" id="KW-1185">Reference proteome</keyword>
<sequence length="106" mass="12043">MDYRGELISRPDHQALSLNLIAVQNNNNIASDMNGEKVLLSIDNGKYYNLGAIGGRIWDMMAHPETIGSMVNTLMDEYEIDRTTCEEQVFSFLTHLSEERLVQFGM</sequence>
<dbReference type="Proteomes" id="UP000261905">
    <property type="component" value="Unassembled WGS sequence"/>
</dbReference>
<reference evidence="1 2" key="1">
    <citation type="submission" date="2018-08" db="EMBL/GenBank/DDBJ databases">
        <title>Paenibacillus sp. M4BSY-1, whole genome shotgun sequence.</title>
        <authorList>
            <person name="Tuo L."/>
        </authorList>
    </citation>
    <scope>NUCLEOTIDE SEQUENCE [LARGE SCALE GENOMIC DNA]</scope>
    <source>
        <strain evidence="1 2">M4BSY-1</strain>
    </source>
</reference>
<evidence type="ECO:0000313" key="1">
    <source>
        <dbReference type="EMBL" id="REK75820.1"/>
    </source>
</evidence>
<organism evidence="1 2">
    <name type="scientific">Paenibacillus paeoniae</name>
    <dbReference type="NCBI Taxonomy" id="2292705"/>
    <lineage>
        <taxon>Bacteria</taxon>
        <taxon>Bacillati</taxon>
        <taxon>Bacillota</taxon>
        <taxon>Bacilli</taxon>
        <taxon>Bacillales</taxon>
        <taxon>Paenibacillaceae</taxon>
        <taxon>Paenibacillus</taxon>
    </lineage>
</organism>
<proteinExistence type="predicted"/>
<dbReference type="RefSeq" id="WP_116042330.1">
    <property type="nucleotide sequence ID" value="NZ_QUBQ01000001.1"/>
</dbReference>
<evidence type="ECO:0000313" key="2">
    <source>
        <dbReference type="Proteomes" id="UP000261905"/>
    </source>
</evidence>
<gene>
    <name evidence="1" type="ORF">DX130_01715</name>
</gene>